<dbReference type="PANTHER" id="PTHR35936:SF34">
    <property type="entry name" value="ABC TRANSPORTER EXTRACELLULAR-BINDING PROTEIN YCKB-RELATED"/>
    <property type="match status" value="1"/>
</dbReference>
<dbReference type="PANTHER" id="PTHR35936">
    <property type="entry name" value="MEMBRANE-BOUND LYTIC MUREIN TRANSGLYCOSYLASE F"/>
    <property type="match status" value="1"/>
</dbReference>
<dbReference type="PROSITE" id="PS51257">
    <property type="entry name" value="PROKAR_LIPOPROTEIN"/>
    <property type="match status" value="1"/>
</dbReference>
<dbReference type="Proteomes" id="UP000009311">
    <property type="component" value="Unassembled WGS sequence"/>
</dbReference>
<evidence type="ECO:0000259" key="4">
    <source>
        <dbReference type="SMART" id="SM00079"/>
    </source>
</evidence>
<dbReference type="SUPFAM" id="SSF53850">
    <property type="entry name" value="Periplasmic binding protein-like II"/>
    <property type="match status" value="1"/>
</dbReference>
<dbReference type="eggNOG" id="COG0834">
    <property type="taxonomic scope" value="Bacteria"/>
</dbReference>
<dbReference type="RefSeq" id="WP_009558828.1">
    <property type="nucleotide sequence ID" value="NZ_AYZN01000004.1"/>
</dbReference>
<feature type="domain" description="Ionotropic glutamate receptor C-terminal" evidence="4">
    <location>
        <begin position="40"/>
        <end position="263"/>
    </location>
</feature>
<evidence type="ECO:0000259" key="3">
    <source>
        <dbReference type="SMART" id="SM00062"/>
    </source>
</evidence>
<evidence type="ECO:0000313" key="6">
    <source>
        <dbReference type="Proteomes" id="UP000009311"/>
    </source>
</evidence>
<dbReference type="GO" id="GO:0016020">
    <property type="term" value="C:membrane"/>
    <property type="evidence" value="ECO:0007669"/>
    <property type="project" value="InterPro"/>
</dbReference>
<keyword evidence="1 2" id="KW-0732">Signal</keyword>
<proteinExistence type="predicted"/>
<dbReference type="InterPro" id="IPR001320">
    <property type="entry name" value="Iontro_rcpt_C"/>
</dbReference>
<evidence type="ECO:0000256" key="2">
    <source>
        <dbReference type="SAM" id="SignalP"/>
    </source>
</evidence>
<name>I7JX04_9LACO</name>
<comment type="caution">
    <text evidence="5">The sequence shown here is derived from an EMBL/GenBank/DDBJ whole genome shotgun (WGS) entry which is preliminary data.</text>
</comment>
<accession>I7JX04</accession>
<dbReference type="InterPro" id="IPR001638">
    <property type="entry name" value="Solute-binding_3/MltF_N"/>
</dbReference>
<keyword evidence="6" id="KW-1185">Reference proteome</keyword>
<evidence type="ECO:0000313" key="5">
    <source>
        <dbReference type="EMBL" id="CCI84285.1"/>
    </source>
</evidence>
<dbReference type="AlphaFoldDB" id="I7JX04"/>
<dbReference type="PATRIC" id="fig|1423790.3.peg.1418"/>
<reference evidence="5 6" key="1">
    <citation type="submission" date="2012-06" db="EMBL/GenBank/DDBJ databases">
        <title>Draft Genome Sequence of Lactobacillus pasteurii CRBIP 24.76T.</title>
        <authorList>
            <person name="Cousin S."/>
            <person name="Bouchier C."/>
            <person name="Loux V."/>
            <person name="Ma L."/>
            <person name="Creno S."/>
            <person name="Bizet C."/>
            <person name="Clermont D."/>
        </authorList>
    </citation>
    <scope>NUCLEOTIDE SEQUENCE [LARGE SCALE GENOMIC DNA]</scope>
    <source>
        <strain evidence="6">CRBIP 24.76T</strain>
    </source>
</reference>
<dbReference type="SMART" id="SM00079">
    <property type="entry name" value="PBPe"/>
    <property type="match status" value="1"/>
</dbReference>
<feature type="domain" description="Solute-binding protein family 3/N-terminal" evidence="3">
    <location>
        <begin position="40"/>
        <end position="264"/>
    </location>
</feature>
<gene>
    <name evidence="5" type="ORF">BN53_08730</name>
</gene>
<dbReference type="EMBL" id="CAKD01000001">
    <property type="protein sequence ID" value="CCI84285.1"/>
    <property type="molecule type" value="Genomic_DNA"/>
</dbReference>
<evidence type="ECO:0000256" key="1">
    <source>
        <dbReference type="ARBA" id="ARBA00022729"/>
    </source>
</evidence>
<dbReference type="OrthoDB" id="9775197at2"/>
<dbReference type="GO" id="GO:0015276">
    <property type="term" value="F:ligand-gated monoatomic ion channel activity"/>
    <property type="evidence" value="ECO:0007669"/>
    <property type="project" value="InterPro"/>
</dbReference>
<protein>
    <submittedName>
        <fullName evidence="5">Amino acid ABC superfamily ATP binding cassette transporter, binding protein</fullName>
    </submittedName>
</protein>
<sequence>MKKLRLLVLLLFSLTLSACSTIEERANHQDTWNKIQKQKKIVVGLDDSFVPMGFEKKNGQLTGYDIDLAKKVFAIYKIKVDFQIIDWSMNVTELRNGTIDLIWNGFSITKERAEKVAFSRPYLKNDQVLVVKKNSPITSFSQMKNYQLGLQTGSTAQQWYDSKQKLLKAKQTVLYDQIPNAFLDLRAGRIQGILLDKIYAQYYLAHLKEKNYRIIVNKRVPADLFAVGMRKGDKTLTKKINQALVKLQKNGELAKLNQKWFGTSSNYLGQVQANE</sequence>
<dbReference type="Pfam" id="PF00497">
    <property type="entry name" value="SBP_bac_3"/>
    <property type="match status" value="1"/>
</dbReference>
<dbReference type="Gene3D" id="3.40.190.10">
    <property type="entry name" value="Periplasmic binding protein-like II"/>
    <property type="match status" value="2"/>
</dbReference>
<organism evidence="5 6">
    <name type="scientific">Lactobacillus pasteurii DSM 23907 = CRBIP 24.76</name>
    <dbReference type="NCBI Taxonomy" id="1423790"/>
    <lineage>
        <taxon>Bacteria</taxon>
        <taxon>Bacillati</taxon>
        <taxon>Bacillota</taxon>
        <taxon>Bacilli</taxon>
        <taxon>Lactobacillales</taxon>
        <taxon>Lactobacillaceae</taxon>
        <taxon>Lactobacillus</taxon>
    </lineage>
</organism>
<feature type="signal peptide" evidence="2">
    <location>
        <begin position="1"/>
        <end position="18"/>
    </location>
</feature>
<dbReference type="CDD" id="cd00996">
    <property type="entry name" value="PBP2_AatB_like"/>
    <property type="match status" value="1"/>
</dbReference>
<feature type="chain" id="PRO_5038374331" evidence="2">
    <location>
        <begin position="19"/>
        <end position="275"/>
    </location>
</feature>
<dbReference type="SMART" id="SM00062">
    <property type="entry name" value="PBPb"/>
    <property type="match status" value="1"/>
</dbReference>
<dbReference type="STRING" id="1423790.BN53_08730"/>